<feature type="signal peptide" evidence="1">
    <location>
        <begin position="1"/>
        <end position="30"/>
    </location>
</feature>
<feature type="chain" id="PRO_5037167118" description="Carbonate dehydratase" evidence="1">
    <location>
        <begin position="31"/>
        <end position="383"/>
    </location>
</feature>
<evidence type="ECO:0000256" key="1">
    <source>
        <dbReference type="SAM" id="SignalP"/>
    </source>
</evidence>
<dbReference type="Gene3D" id="2.160.10.10">
    <property type="entry name" value="Hexapeptide repeat proteins"/>
    <property type="match status" value="2"/>
</dbReference>
<dbReference type="PANTHER" id="PTHR43360">
    <property type="entry name" value="CARBON DIOXIDE CONCENTRATING MECHANISM PROTEIN CCMM"/>
    <property type="match status" value="1"/>
</dbReference>
<evidence type="ECO:0000313" key="2">
    <source>
        <dbReference type="EMBL" id="MBW4544675.1"/>
    </source>
</evidence>
<proteinExistence type="predicted"/>
<evidence type="ECO:0008006" key="4">
    <source>
        <dbReference type="Google" id="ProtNLM"/>
    </source>
</evidence>
<evidence type="ECO:0000313" key="3">
    <source>
        <dbReference type="Proteomes" id="UP000753908"/>
    </source>
</evidence>
<accession>A0A951PIV3</accession>
<sequence>MYKKFNNKLKFIFIAGIFLSALLSGTAAIAAQESDLVSLFSPPKVVVNSSYISPLVELFGDVSVGKNVFVASNTILRAEPETRLCIGNETNLQDNILFLALDNTPAPPTPCGARSSSTGERVSIAHQANIKNSSIGNFTFIGFRSRLNNVVLEDGAFVLHGATLSNVRIGKDRLVPIGAVITNQAQADALPLKTEANSEFQNEVLEVNEEFAEHYGELYEEEGFDLVTGASVAPKTSWNPNPVSPTLGENVRLDEFVRLVGDVRLGSNSVVGERTAIRADEGSPIIIGDNAEIEDRVTFHALKGTSIRIGKNLNTDDNIVFHGPLEVGDNLTIEDDAVLFRSKVGNNVTIGTGALVIDVTLRDGVQVPEGAVITTQEQADALM</sequence>
<comment type="caution">
    <text evidence="2">The sequence shown here is derived from an EMBL/GenBank/DDBJ whole genome shotgun (WGS) entry which is preliminary data.</text>
</comment>
<reference evidence="2" key="2">
    <citation type="journal article" date="2022" name="Microbiol. Resour. Announc.">
        <title>Metagenome Sequencing to Explore Phylogenomics of Terrestrial Cyanobacteria.</title>
        <authorList>
            <person name="Ward R.D."/>
            <person name="Stajich J.E."/>
            <person name="Johansen J.R."/>
            <person name="Huntemann M."/>
            <person name="Clum A."/>
            <person name="Foster B."/>
            <person name="Foster B."/>
            <person name="Roux S."/>
            <person name="Palaniappan K."/>
            <person name="Varghese N."/>
            <person name="Mukherjee S."/>
            <person name="Reddy T.B.K."/>
            <person name="Daum C."/>
            <person name="Copeland A."/>
            <person name="Chen I.A."/>
            <person name="Ivanova N.N."/>
            <person name="Kyrpides N.C."/>
            <person name="Shapiro N."/>
            <person name="Eloe-Fadrosh E.A."/>
            <person name="Pietrasiak N."/>
        </authorList>
    </citation>
    <scope>NUCLEOTIDE SEQUENCE</scope>
    <source>
        <strain evidence="2">CPER-KK1</strain>
    </source>
</reference>
<dbReference type="InterPro" id="IPR011004">
    <property type="entry name" value="Trimer_LpxA-like_sf"/>
</dbReference>
<dbReference type="GO" id="GO:0043886">
    <property type="term" value="F:structural constituent of carboxysome shell"/>
    <property type="evidence" value="ECO:0007669"/>
    <property type="project" value="UniProtKB-ARBA"/>
</dbReference>
<dbReference type="GO" id="GO:0031470">
    <property type="term" value="C:carboxysome"/>
    <property type="evidence" value="ECO:0007669"/>
    <property type="project" value="UniProtKB-ARBA"/>
</dbReference>
<dbReference type="InterPro" id="IPR052265">
    <property type="entry name" value="Gamma-CA"/>
</dbReference>
<dbReference type="SUPFAM" id="SSF51161">
    <property type="entry name" value="Trimeric LpxA-like enzymes"/>
    <property type="match status" value="2"/>
</dbReference>
<keyword evidence="1" id="KW-0732">Signal</keyword>
<organism evidence="2 3">
    <name type="scientific">Symplocastrum torsivum CPER-KK1</name>
    <dbReference type="NCBI Taxonomy" id="450513"/>
    <lineage>
        <taxon>Bacteria</taxon>
        <taxon>Bacillati</taxon>
        <taxon>Cyanobacteriota</taxon>
        <taxon>Cyanophyceae</taxon>
        <taxon>Oscillatoriophycideae</taxon>
        <taxon>Oscillatoriales</taxon>
        <taxon>Microcoleaceae</taxon>
        <taxon>Symplocastrum</taxon>
    </lineage>
</organism>
<dbReference type="Proteomes" id="UP000753908">
    <property type="component" value="Unassembled WGS sequence"/>
</dbReference>
<name>A0A951PIV3_9CYAN</name>
<dbReference type="AlphaFoldDB" id="A0A951PIV3"/>
<reference evidence="2" key="1">
    <citation type="submission" date="2021-05" db="EMBL/GenBank/DDBJ databases">
        <authorList>
            <person name="Pietrasiak N."/>
            <person name="Ward R."/>
            <person name="Stajich J.E."/>
            <person name="Kurbessoian T."/>
        </authorList>
    </citation>
    <scope>NUCLEOTIDE SEQUENCE</scope>
    <source>
        <strain evidence="2">CPER-KK1</strain>
    </source>
</reference>
<protein>
    <recommendedName>
        <fullName evidence="4">Carbonate dehydratase</fullName>
    </recommendedName>
</protein>
<dbReference type="PANTHER" id="PTHR43360:SF1">
    <property type="entry name" value="CARBOXYSOME ASSEMBLY PROTEIN CCMM"/>
    <property type="match status" value="1"/>
</dbReference>
<gene>
    <name evidence="2" type="ORF">KME25_09565</name>
</gene>
<dbReference type="EMBL" id="JAHHIF010000010">
    <property type="protein sequence ID" value="MBW4544675.1"/>
    <property type="molecule type" value="Genomic_DNA"/>
</dbReference>